<reference evidence="2" key="1">
    <citation type="submission" date="2020-01" db="EMBL/GenBank/DDBJ databases">
        <authorList>
            <person name="Mishra B."/>
        </authorList>
    </citation>
    <scope>NUCLEOTIDE SEQUENCE [LARGE SCALE GENOMIC DNA]</scope>
</reference>
<evidence type="ECO:0000313" key="3">
    <source>
        <dbReference type="Proteomes" id="UP000467841"/>
    </source>
</evidence>
<dbReference type="EMBL" id="CACVBM020001795">
    <property type="protein sequence ID" value="CAA7059816.1"/>
    <property type="molecule type" value="Genomic_DNA"/>
</dbReference>
<protein>
    <submittedName>
        <fullName evidence="2">Uncharacterized protein</fullName>
    </submittedName>
</protein>
<evidence type="ECO:0000256" key="1">
    <source>
        <dbReference type="SAM" id="MobiDB-lite"/>
    </source>
</evidence>
<sequence length="95" mass="10930">MAELTYRPGKQQPTVVPSKPRHHKPRTTAPYEQEGMALRLRNMTRAARTIAPFDHEGIVPRPAENFDQYHPSGRTRRMSTESLGHDRPDCADRRP</sequence>
<name>A0A6D2L5N6_9BRAS</name>
<keyword evidence="3" id="KW-1185">Reference proteome</keyword>
<gene>
    <name evidence="2" type="ORF">MERR_LOCUS47052</name>
</gene>
<feature type="region of interest" description="Disordered" evidence="1">
    <location>
        <begin position="1"/>
        <end position="31"/>
    </location>
</feature>
<evidence type="ECO:0000313" key="2">
    <source>
        <dbReference type="EMBL" id="CAA7059816.1"/>
    </source>
</evidence>
<dbReference type="AlphaFoldDB" id="A0A6D2L5N6"/>
<comment type="caution">
    <text evidence="2">The sequence shown here is derived from an EMBL/GenBank/DDBJ whole genome shotgun (WGS) entry which is preliminary data.</text>
</comment>
<organism evidence="2 3">
    <name type="scientific">Microthlaspi erraticum</name>
    <dbReference type="NCBI Taxonomy" id="1685480"/>
    <lineage>
        <taxon>Eukaryota</taxon>
        <taxon>Viridiplantae</taxon>
        <taxon>Streptophyta</taxon>
        <taxon>Embryophyta</taxon>
        <taxon>Tracheophyta</taxon>
        <taxon>Spermatophyta</taxon>
        <taxon>Magnoliopsida</taxon>
        <taxon>eudicotyledons</taxon>
        <taxon>Gunneridae</taxon>
        <taxon>Pentapetalae</taxon>
        <taxon>rosids</taxon>
        <taxon>malvids</taxon>
        <taxon>Brassicales</taxon>
        <taxon>Brassicaceae</taxon>
        <taxon>Coluteocarpeae</taxon>
        <taxon>Microthlaspi</taxon>
    </lineage>
</organism>
<proteinExistence type="predicted"/>
<dbReference type="Proteomes" id="UP000467841">
    <property type="component" value="Unassembled WGS sequence"/>
</dbReference>
<feature type="region of interest" description="Disordered" evidence="1">
    <location>
        <begin position="57"/>
        <end position="95"/>
    </location>
</feature>
<feature type="compositionally biased region" description="Basic and acidic residues" evidence="1">
    <location>
        <begin position="83"/>
        <end position="95"/>
    </location>
</feature>
<accession>A0A6D2L5N6</accession>